<dbReference type="Pfam" id="PF13432">
    <property type="entry name" value="TPR_16"/>
    <property type="match status" value="1"/>
</dbReference>
<dbReference type="InterPro" id="IPR013360">
    <property type="entry name" value="Pilus_4_PilW"/>
</dbReference>
<reference evidence="1 2" key="1">
    <citation type="submission" date="2019-03" db="EMBL/GenBank/DDBJ databases">
        <title>Luteimonas zhaokaii sp.nov., isolated from the rectal contents of Plateau pika in Yushu, Qinghai Province, China.</title>
        <authorList>
            <person name="Zhang G."/>
        </authorList>
    </citation>
    <scope>NUCLEOTIDE SEQUENCE [LARGE SCALE GENOMIC DNA]</scope>
    <source>
        <strain evidence="1 2">THG-MD21</strain>
    </source>
</reference>
<dbReference type="InterPro" id="IPR011990">
    <property type="entry name" value="TPR-like_helical_dom_sf"/>
</dbReference>
<dbReference type="OrthoDB" id="9814042at2"/>
<accession>A0A4R5UDH6</accession>
<dbReference type="AlphaFoldDB" id="A0A4R5UDH6"/>
<comment type="caution">
    <text evidence="1">The sequence shown here is derived from an EMBL/GenBank/DDBJ whole genome shotgun (WGS) entry which is preliminary data.</text>
</comment>
<sequence>MSSASKRRAVRVSTRLPEAVVLVFLVLAVAGCSRLSFIKPSAKSDYKPQVQTYNTRGTAESRRNEAAREQLALARRDYGAGDLDAAASAAKAALRGEAVAADAHTLLAVIEDRRGRGAAAGTHYKAAVDRAPESGAYLNNYGTWLCRNGRAVEALGYFDAALRDPGYGDPAGALANAGACAITAGDTARVERDLRAALERDPGNVVALDAMSRYLFSQRRYFDARAFSQRHLAAAPATAAALQLAVQIETALGDSGAADRYQRRLRAEFPHASNLQPRETTAP</sequence>
<protein>
    <submittedName>
        <fullName evidence="1">Type IV pilus biogenesis/stability protein PilW</fullName>
    </submittedName>
</protein>
<dbReference type="NCBIfam" id="TIGR02521">
    <property type="entry name" value="type_IV_pilW"/>
    <property type="match status" value="1"/>
</dbReference>
<dbReference type="Gene3D" id="1.25.40.10">
    <property type="entry name" value="Tetratricopeptide repeat domain"/>
    <property type="match status" value="1"/>
</dbReference>
<name>A0A4R5UDH6_9GAMM</name>
<keyword evidence="2" id="KW-1185">Reference proteome</keyword>
<gene>
    <name evidence="1" type="primary">pilW</name>
    <name evidence="1" type="ORF">E2F49_03605</name>
</gene>
<dbReference type="Proteomes" id="UP000295543">
    <property type="component" value="Unassembled WGS sequence"/>
</dbReference>
<evidence type="ECO:0000313" key="1">
    <source>
        <dbReference type="EMBL" id="TDK33140.1"/>
    </source>
</evidence>
<dbReference type="PROSITE" id="PS51257">
    <property type="entry name" value="PROKAR_LIPOPROTEIN"/>
    <property type="match status" value="1"/>
</dbReference>
<organism evidence="1 2">
    <name type="scientific">Luteimonas terrae</name>
    <dbReference type="NCBI Taxonomy" id="1530191"/>
    <lineage>
        <taxon>Bacteria</taxon>
        <taxon>Pseudomonadati</taxon>
        <taxon>Pseudomonadota</taxon>
        <taxon>Gammaproteobacteria</taxon>
        <taxon>Lysobacterales</taxon>
        <taxon>Lysobacteraceae</taxon>
        <taxon>Luteimonas</taxon>
    </lineage>
</organism>
<evidence type="ECO:0000313" key="2">
    <source>
        <dbReference type="Proteomes" id="UP000295543"/>
    </source>
</evidence>
<dbReference type="SUPFAM" id="SSF48452">
    <property type="entry name" value="TPR-like"/>
    <property type="match status" value="2"/>
</dbReference>
<dbReference type="EMBL" id="SMTG01000002">
    <property type="protein sequence ID" value="TDK33140.1"/>
    <property type="molecule type" value="Genomic_DNA"/>
</dbReference>
<proteinExistence type="predicted"/>